<comment type="caution">
    <text evidence="1">The sequence shown here is derived from an EMBL/GenBank/DDBJ whole genome shotgun (WGS) entry which is preliminary data.</text>
</comment>
<dbReference type="Proteomes" id="UP000315295">
    <property type="component" value="Unassembled WGS sequence"/>
</dbReference>
<accession>A0A540NQU5</accession>
<proteinExistence type="predicted"/>
<dbReference type="AlphaFoldDB" id="A0A540NQU5"/>
<reference evidence="1 2" key="1">
    <citation type="journal article" date="2019" name="G3 (Bethesda)">
        <title>Sequencing of a Wild Apple (Malus baccata) Genome Unravels the Differences Between Cultivated and Wild Apple Species Regarding Disease Resistance and Cold Tolerance.</title>
        <authorList>
            <person name="Chen X."/>
        </authorList>
    </citation>
    <scope>NUCLEOTIDE SEQUENCE [LARGE SCALE GENOMIC DNA]</scope>
    <source>
        <strain evidence="2">cv. Shandingzi</strain>
        <tissue evidence="1">Leaves</tissue>
    </source>
</reference>
<gene>
    <name evidence="1" type="ORF">C1H46_000958</name>
</gene>
<name>A0A540NQU5_MALBA</name>
<sequence length="53" mass="6050">MELWATKGAVFWFLDSVPESDLRPAQHGQLIKITGFLICHSACGLFNIWEDEQ</sequence>
<protein>
    <submittedName>
        <fullName evidence="1">Uncharacterized protein</fullName>
    </submittedName>
</protein>
<evidence type="ECO:0000313" key="1">
    <source>
        <dbReference type="EMBL" id="TQE13391.1"/>
    </source>
</evidence>
<keyword evidence="2" id="KW-1185">Reference proteome</keyword>
<organism evidence="1 2">
    <name type="scientific">Malus baccata</name>
    <name type="common">Siberian crab apple</name>
    <name type="synonym">Pyrus baccata</name>
    <dbReference type="NCBI Taxonomy" id="106549"/>
    <lineage>
        <taxon>Eukaryota</taxon>
        <taxon>Viridiplantae</taxon>
        <taxon>Streptophyta</taxon>
        <taxon>Embryophyta</taxon>
        <taxon>Tracheophyta</taxon>
        <taxon>Spermatophyta</taxon>
        <taxon>Magnoliopsida</taxon>
        <taxon>eudicotyledons</taxon>
        <taxon>Gunneridae</taxon>
        <taxon>Pentapetalae</taxon>
        <taxon>rosids</taxon>
        <taxon>fabids</taxon>
        <taxon>Rosales</taxon>
        <taxon>Rosaceae</taxon>
        <taxon>Amygdaloideae</taxon>
        <taxon>Maleae</taxon>
        <taxon>Malus</taxon>
    </lineage>
</organism>
<evidence type="ECO:0000313" key="2">
    <source>
        <dbReference type="Proteomes" id="UP000315295"/>
    </source>
</evidence>
<dbReference type="EMBL" id="VIEB01000011">
    <property type="protein sequence ID" value="TQE13391.1"/>
    <property type="molecule type" value="Genomic_DNA"/>
</dbReference>